<evidence type="ECO:0000313" key="3">
    <source>
        <dbReference type="Proteomes" id="UP000217838"/>
    </source>
</evidence>
<evidence type="ECO:0008006" key="4">
    <source>
        <dbReference type="Google" id="ProtNLM"/>
    </source>
</evidence>
<accession>A0A2A4YB58</accession>
<name>A0A2A4YB58_UNCAE</name>
<evidence type="ECO:0000313" key="2">
    <source>
        <dbReference type="EMBL" id="PCI92078.1"/>
    </source>
</evidence>
<gene>
    <name evidence="2" type="ORF">COB11_07945</name>
</gene>
<sequence length="147" mass="16969">MHLLQLHRRILHTPQATGLIFQVQDPNHILDLQDQFGNPSGETLYTAFCPMAFDFEGAKWIQRGTEINNPYFGDQMLRCGDIQETHEPINQPDHDGMDMNMDMDKTTPEDDKGHDHDNNSEKDCCNERVSTCSTNCCRNRKTTAYHR</sequence>
<feature type="region of interest" description="Disordered" evidence="1">
    <location>
        <begin position="88"/>
        <end position="125"/>
    </location>
</feature>
<proteinExistence type="predicted"/>
<organism evidence="2 3">
    <name type="scientific">Aerophobetes bacterium</name>
    <dbReference type="NCBI Taxonomy" id="2030807"/>
    <lineage>
        <taxon>Bacteria</taxon>
        <taxon>Candidatus Aerophobota</taxon>
    </lineage>
</organism>
<reference evidence="3" key="1">
    <citation type="submission" date="2017-08" db="EMBL/GenBank/DDBJ databases">
        <title>A dynamic microbial community with high functional redundancy inhabits the cold, oxic subseafloor aquifer.</title>
        <authorList>
            <person name="Tully B.J."/>
            <person name="Wheat C.G."/>
            <person name="Glazer B.T."/>
            <person name="Huber J.A."/>
        </authorList>
    </citation>
    <scope>NUCLEOTIDE SEQUENCE [LARGE SCALE GENOMIC DNA]</scope>
</reference>
<dbReference type="Proteomes" id="UP000217838">
    <property type="component" value="Unassembled WGS sequence"/>
</dbReference>
<dbReference type="AlphaFoldDB" id="A0A2A4YB58"/>
<evidence type="ECO:0000256" key="1">
    <source>
        <dbReference type="SAM" id="MobiDB-lite"/>
    </source>
</evidence>
<comment type="caution">
    <text evidence="2">The sequence shown here is derived from an EMBL/GenBank/DDBJ whole genome shotgun (WGS) entry which is preliminary data.</text>
</comment>
<protein>
    <recommendedName>
        <fullName evidence="4">DUF3347 domain-containing protein</fullName>
    </recommendedName>
</protein>
<dbReference type="EMBL" id="NVUU01000119">
    <property type="protein sequence ID" value="PCI92078.1"/>
    <property type="molecule type" value="Genomic_DNA"/>
</dbReference>